<dbReference type="PROSITE" id="PS51286">
    <property type="entry name" value="RAP"/>
    <property type="match status" value="1"/>
</dbReference>
<keyword evidence="3" id="KW-1185">Reference proteome</keyword>
<name>A0AAV2JXB2_KNICA</name>
<evidence type="ECO:0000313" key="2">
    <source>
        <dbReference type="EMBL" id="CAL1582179.1"/>
    </source>
</evidence>
<dbReference type="EMBL" id="OZ035837">
    <property type="protein sequence ID" value="CAL1582179.1"/>
    <property type="molecule type" value="Genomic_DNA"/>
</dbReference>
<proteinExistence type="predicted"/>
<reference evidence="2 3" key="1">
    <citation type="submission" date="2024-04" db="EMBL/GenBank/DDBJ databases">
        <authorList>
            <person name="Waldvogel A.-M."/>
            <person name="Schoenle A."/>
        </authorList>
    </citation>
    <scope>NUCLEOTIDE SEQUENCE [LARGE SCALE GENOMIC DNA]</scope>
</reference>
<evidence type="ECO:0000259" key="1">
    <source>
        <dbReference type="PROSITE" id="PS51286"/>
    </source>
</evidence>
<dbReference type="InterPro" id="IPR013584">
    <property type="entry name" value="RAP"/>
</dbReference>
<dbReference type="Proteomes" id="UP001497482">
    <property type="component" value="Chromosome 15"/>
</dbReference>
<dbReference type="Pfam" id="PF08373">
    <property type="entry name" value="RAP"/>
    <property type="match status" value="1"/>
</dbReference>
<evidence type="ECO:0000313" key="3">
    <source>
        <dbReference type="Proteomes" id="UP001497482"/>
    </source>
</evidence>
<dbReference type="SMART" id="SM00952">
    <property type="entry name" value="RAP"/>
    <property type="match status" value="1"/>
</dbReference>
<sequence length="132" mass="15306">MFHYRLMATAGLRQRVLRLHYLSRTLKVSISANGPHSTAAAQAVDEALQDKEEQFELGPLCAMEKLKRRKPVCLFFPLVSGNKLLGLHAMKRRHLKLAGYKVVELHHQEWFPLLRKSRTEKLAYLHCKVFDQ</sequence>
<feature type="domain" description="RAP" evidence="1">
    <location>
        <begin position="72"/>
        <end position="127"/>
    </location>
</feature>
<protein>
    <recommendedName>
        <fullName evidence="1">RAP domain-containing protein</fullName>
    </recommendedName>
</protein>
<accession>A0AAV2JXB2</accession>
<dbReference type="AlphaFoldDB" id="A0AAV2JXB2"/>
<organism evidence="2 3">
    <name type="scientific">Knipowitschia caucasica</name>
    <name type="common">Caucasian dwarf goby</name>
    <name type="synonym">Pomatoschistus caucasicus</name>
    <dbReference type="NCBI Taxonomy" id="637954"/>
    <lineage>
        <taxon>Eukaryota</taxon>
        <taxon>Metazoa</taxon>
        <taxon>Chordata</taxon>
        <taxon>Craniata</taxon>
        <taxon>Vertebrata</taxon>
        <taxon>Euteleostomi</taxon>
        <taxon>Actinopterygii</taxon>
        <taxon>Neopterygii</taxon>
        <taxon>Teleostei</taxon>
        <taxon>Neoteleostei</taxon>
        <taxon>Acanthomorphata</taxon>
        <taxon>Gobiaria</taxon>
        <taxon>Gobiiformes</taxon>
        <taxon>Gobioidei</taxon>
        <taxon>Gobiidae</taxon>
        <taxon>Gobiinae</taxon>
        <taxon>Knipowitschia</taxon>
    </lineage>
</organism>
<gene>
    <name evidence="2" type="ORF">KC01_LOCUS12838</name>
</gene>